<evidence type="ECO:0000313" key="2">
    <source>
        <dbReference type="EMBL" id="KDC53459.1"/>
    </source>
</evidence>
<dbReference type="EMBL" id="JJNZ01000003">
    <property type="protein sequence ID" value="KDC53459.1"/>
    <property type="molecule type" value="Genomic_DNA"/>
</dbReference>
<reference evidence="2 3" key="1">
    <citation type="submission" date="2014-04" db="EMBL/GenBank/DDBJ databases">
        <title>Pseudoalteromonas galatheae sp. nov., isolated from a deep-sea polychaete near Canal Concepcion, Chile.</title>
        <authorList>
            <person name="Machado H.R."/>
            <person name="Gram L."/>
            <person name="Vynne N.G."/>
        </authorList>
    </citation>
    <scope>NUCLEOTIDE SEQUENCE [LARGE SCALE GENOMIC DNA]</scope>
    <source>
        <strain evidence="2 3">KMM216</strain>
    </source>
</reference>
<protein>
    <recommendedName>
        <fullName evidence="1">GmrSD restriction endonucleases N-terminal domain-containing protein</fullName>
    </recommendedName>
</protein>
<accession>A0ABD3YE70</accession>
<feature type="domain" description="GmrSD restriction endonucleases N-terminal" evidence="1">
    <location>
        <begin position="255"/>
        <end position="404"/>
    </location>
</feature>
<dbReference type="AlphaFoldDB" id="A0ABD3YE70"/>
<dbReference type="PANTHER" id="PTHR39639:SF1">
    <property type="entry name" value="DUF262 DOMAIN-CONTAINING PROTEIN"/>
    <property type="match status" value="1"/>
</dbReference>
<evidence type="ECO:0000259" key="1">
    <source>
        <dbReference type="Pfam" id="PF03235"/>
    </source>
</evidence>
<dbReference type="PANTHER" id="PTHR39639">
    <property type="entry name" value="CHROMOSOME 16, WHOLE GENOME SHOTGUN SEQUENCE"/>
    <property type="match status" value="1"/>
</dbReference>
<name>A0ABD3YE70_9GAMM</name>
<comment type="caution">
    <text evidence="2">The sequence shown here is derived from an EMBL/GenBank/DDBJ whole genome shotgun (WGS) entry which is preliminary data.</text>
</comment>
<dbReference type="InterPro" id="IPR004919">
    <property type="entry name" value="GmrSD_N"/>
</dbReference>
<sequence length="626" mass="73467">MLFEDILNYLEKLIGMELQSINDSNDPIKIINVDREKKRYTLDKTSSTNKRSRAFGELEKIWKNLEQRGYVSVEEALAGAGSSRHQPETILANMPCIEHFKYEKKKHLYLRTNKTHPLATLKELTQTENREIKKRIDQYRDFDISKFHDEHNKLVTLLSENFLNISIKYPGETDVEAIEIALTEMKELEEKLAISIVNIDTSIDDEHSMSGRNYEEDDIDEDDKEFFGSPDISDESSEYLKATRISQVFPTVSLLFDRINHGEIDLQPEFQRKDRIWPLKDKSRLIESILLGLPIPVFYFAENSSPYLDDLEWIVIDGLQRTTTLYDFMSGEFALKYLDRRADLNDSKFRDLSRKEQRRIREYQIQGHLIQVSNESDEMVRELFQRINTSGKNLSYQEIRSALYPGPANRFLKYLAETSEFINSTPLSINPERMLDLEFILRATSYIYFGYNQFTYKKYDDFLCHTLKELNAFEFDKNINSSHEVYQEIDKSLKSAFDTIKLIFGSDAYRKEPTGRMNKSLFELLVSTFALMNEEQRKVVITEPISSKIKKKLFEMISEDSSDYARWSSEAFTLQKRGFDYSISNSTGKYVTIKYRFDSFINMLNEIAGLDFKFKPLRIKYNDKQS</sequence>
<dbReference type="Pfam" id="PF03235">
    <property type="entry name" value="GmrSD_N"/>
    <property type="match status" value="1"/>
</dbReference>
<dbReference type="Proteomes" id="UP000027154">
    <property type="component" value="Unassembled WGS sequence"/>
</dbReference>
<gene>
    <name evidence="2" type="ORF">DC53_01130</name>
</gene>
<evidence type="ECO:0000313" key="3">
    <source>
        <dbReference type="Proteomes" id="UP000027154"/>
    </source>
</evidence>
<proteinExistence type="predicted"/>
<organism evidence="2 3">
    <name type="scientific">Pseudoalteromonas fuliginea</name>
    <dbReference type="NCBI Taxonomy" id="1872678"/>
    <lineage>
        <taxon>Bacteria</taxon>
        <taxon>Pseudomonadati</taxon>
        <taxon>Pseudomonadota</taxon>
        <taxon>Gammaproteobacteria</taxon>
        <taxon>Alteromonadales</taxon>
        <taxon>Pseudoalteromonadaceae</taxon>
        <taxon>Pseudoalteromonas</taxon>
    </lineage>
</organism>
<dbReference type="RefSeq" id="WP_033028356.1">
    <property type="nucleotide sequence ID" value="NZ_JJNZ01000003.1"/>
</dbReference>